<dbReference type="RefSeq" id="WP_370565559.1">
    <property type="nucleotide sequence ID" value="NZ_JBFWIB010000019.1"/>
</dbReference>
<dbReference type="Pfam" id="PF00034">
    <property type="entry name" value="Cytochrom_C"/>
    <property type="match status" value="1"/>
</dbReference>
<feature type="region of interest" description="Disordered" evidence="5">
    <location>
        <begin position="92"/>
        <end position="113"/>
    </location>
</feature>
<evidence type="ECO:0000256" key="2">
    <source>
        <dbReference type="ARBA" id="ARBA00022723"/>
    </source>
</evidence>
<organism evidence="8 9">
    <name type="scientific">Luteimonas salinilitoris</name>
    <dbReference type="NCBI Taxonomy" id="3237697"/>
    <lineage>
        <taxon>Bacteria</taxon>
        <taxon>Pseudomonadati</taxon>
        <taxon>Pseudomonadota</taxon>
        <taxon>Gammaproteobacteria</taxon>
        <taxon>Lysobacterales</taxon>
        <taxon>Lysobacteraceae</taxon>
        <taxon>Luteimonas</taxon>
    </lineage>
</organism>
<evidence type="ECO:0000313" key="9">
    <source>
        <dbReference type="Proteomes" id="UP001566331"/>
    </source>
</evidence>
<dbReference type="SUPFAM" id="SSF46626">
    <property type="entry name" value="Cytochrome c"/>
    <property type="match status" value="1"/>
</dbReference>
<dbReference type="Gene3D" id="1.10.760.10">
    <property type="entry name" value="Cytochrome c-like domain"/>
    <property type="match status" value="1"/>
</dbReference>
<dbReference type="InterPro" id="IPR036909">
    <property type="entry name" value="Cyt_c-like_dom_sf"/>
</dbReference>
<evidence type="ECO:0000313" key="8">
    <source>
        <dbReference type="EMBL" id="MEZ0476197.1"/>
    </source>
</evidence>
<evidence type="ECO:0000256" key="5">
    <source>
        <dbReference type="SAM" id="MobiDB-lite"/>
    </source>
</evidence>
<gene>
    <name evidence="8" type="ORF">AB6713_16480</name>
</gene>
<evidence type="ECO:0000256" key="1">
    <source>
        <dbReference type="ARBA" id="ARBA00022617"/>
    </source>
</evidence>
<sequence>MAAAKRHIVLLLAVLTVFPVQAAQPAPPGASSCSGCHAPTGAGDGIPGLEGLDADRIVADMRAFRTGAREATVMDRIARGFTEDETRAIAEWLASGERHDAGKDDAGAQDAEP</sequence>
<keyword evidence="9" id="KW-1185">Reference proteome</keyword>
<evidence type="ECO:0000256" key="3">
    <source>
        <dbReference type="ARBA" id="ARBA00023004"/>
    </source>
</evidence>
<keyword evidence="3 4" id="KW-0408">Iron</keyword>
<reference evidence="8 9" key="1">
    <citation type="submission" date="2024-07" db="EMBL/GenBank/DDBJ databases">
        <title>Luteimonas salilacus sp. nov., isolated from the shore soil of Salt Lake in Tibet of China.</title>
        <authorList>
            <person name="Zhang X."/>
            <person name="Li A."/>
        </authorList>
    </citation>
    <scope>NUCLEOTIDE SEQUENCE [LARGE SCALE GENOMIC DNA]</scope>
    <source>
        <strain evidence="8 9">B3-2-R+30</strain>
    </source>
</reference>
<dbReference type="EMBL" id="JBFWIC010000029">
    <property type="protein sequence ID" value="MEZ0476197.1"/>
    <property type="molecule type" value="Genomic_DNA"/>
</dbReference>
<keyword evidence="6" id="KW-0732">Signal</keyword>
<feature type="compositionally biased region" description="Basic and acidic residues" evidence="5">
    <location>
        <begin position="96"/>
        <end position="106"/>
    </location>
</feature>
<protein>
    <submittedName>
        <fullName evidence="8">Cytochrome c</fullName>
    </submittedName>
</protein>
<feature type="domain" description="Cytochrome c" evidence="7">
    <location>
        <begin position="9"/>
        <end position="97"/>
    </location>
</feature>
<accession>A0ABV4HTW3</accession>
<name>A0ABV4HTW3_9GAMM</name>
<dbReference type="PROSITE" id="PS51007">
    <property type="entry name" value="CYTC"/>
    <property type="match status" value="1"/>
</dbReference>
<evidence type="ECO:0000259" key="7">
    <source>
        <dbReference type="PROSITE" id="PS51007"/>
    </source>
</evidence>
<dbReference type="Proteomes" id="UP001566331">
    <property type="component" value="Unassembled WGS sequence"/>
</dbReference>
<feature type="chain" id="PRO_5045375670" evidence="6">
    <location>
        <begin position="23"/>
        <end position="113"/>
    </location>
</feature>
<evidence type="ECO:0000256" key="4">
    <source>
        <dbReference type="PROSITE-ProRule" id="PRU00433"/>
    </source>
</evidence>
<keyword evidence="2 4" id="KW-0479">Metal-binding</keyword>
<dbReference type="InterPro" id="IPR009056">
    <property type="entry name" value="Cyt_c-like_dom"/>
</dbReference>
<keyword evidence="1 4" id="KW-0349">Heme</keyword>
<comment type="caution">
    <text evidence="8">The sequence shown here is derived from an EMBL/GenBank/DDBJ whole genome shotgun (WGS) entry which is preliminary data.</text>
</comment>
<evidence type="ECO:0000256" key="6">
    <source>
        <dbReference type="SAM" id="SignalP"/>
    </source>
</evidence>
<feature type="signal peptide" evidence="6">
    <location>
        <begin position="1"/>
        <end position="22"/>
    </location>
</feature>
<dbReference type="PROSITE" id="PS51257">
    <property type="entry name" value="PROKAR_LIPOPROTEIN"/>
    <property type="match status" value="1"/>
</dbReference>
<proteinExistence type="predicted"/>